<evidence type="ECO:0000256" key="1">
    <source>
        <dbReference type="SAM" id="MobiDB-lite"/>
    </source>
</evidence>
<feature type="region of interest" description="Disordered" evidence="1">
    <location>
        <begin position="45"/>
        <end position="67"/>
    </location>
</feature>
<dbReference type="EMBL" id="GBRH01279120">
    <property type="protein sequence ID" value="JAD18775.1"/>
    <property type="molecule type" value="Transcribed_RNA"/>
</dbReference>
<reference evidence="2" key="1">
    <citation type="submission" date="2014-09" db="EMBL/GenBank/DDBJ databases">
        <authorList>
            <person name="Magalhaes I.L.F."/>
            <person name="Oliveira U."/>
            <person name="Santos F.R."/>
            <person name="Vidigal T.H.D.A."/>
            <person name="Brescovit A.D."/>
            <person name="Santos A.J."/>
        </authorList>
    </citation>
    <scope>NUCLEOTIDE SEQUENCE</scope>
    <source>
        <tissue evidence="2">Shoot tissue taken approximately 20 cm above the soil surface</tissue>
    </source>
</reference>
<accession>A0A0A8Y184</accession>
<evidence type="ECO:0000313" key="2">
    <source>
        <dbReference type="EMBL" id="JAD18775.1"/>
    </source>
</evidence>
<reference evidence="2" key="2">
    <citation type="journal article" date="2015" name="Data Brief">
        <title>Shoot transcriptome of the giant reed, Arundo donax.</title>
        <authorList>
            <person name="Barrero R.A."/>
            <person name="Guerrero F.D."/>
            <person name="Moolhuijzen P."/>
            <person name="Goolsby J.A."/>
            <person name="Tidwell J."/>
            <person name="Bellgard S.E."/>
            <person name="Bellgard M.I."/>
        </authorList>
    </citation>
    <scope>NUCLEOTIDE SEQUENCE</scope>
    <source>
        <tissue evidence="2">Shoot tissue taken approximately 20 cm above the soil surface</tissue>
    </source>
</reference>
<organism evidence="2">
    <name type="scientific">Arundo donax</name>
    <name type="common">Giant reed</name>
    <name type="synonym">Donax arundinaceus</name>
    <dbReference type="NCBI Taxonomy" id="35708"/>
    <lineage>
        <taxon>Eukaryota</taxon>
        <taxon>Viridiplantae</taxon>
        <taxon>Streptophyta</taxon>
        <taxon>Embryophyta</taxon>
        <taxon>Tracheophyta</taxon>
        <taxon>Spermatophyta</taxon>
        <taxon>Magnoliopsida</taxon>
        <taxon>Liliopsida</taxon>
        <taxon>Poales</taxon>
        <taxon>Poaceae</taxon>
        <taxon>PACMAD clade</taxon>
        <taxon>Arundinoideae</taxon>
        <taxon>Arundineae</taxon>
        <taxon>Arundo</taxon>
    </lineage>
</organism>
<protein>
    <submittedName>
        <fullName evidence="2">Uncharacterized protein</fullName>
    </submittedName>
</protein>
<sequence length="67" mass="7619">MSNSNSWYLKVTLQKKKNILSIDEKINILCTPEIDNDDASSMLGSNTKHSVTHAHTRVNKNNFNMIN</sequence>
<proteinExistence type="predicted"/>
<name>A0A0A8Y184_ARUDO</name>
<dbReference type="AlphaFoldDB" id="A0A0A8Y184"/>